<feature type="repeat" description="WD" evidence="1">
    <location>
        <begin position="598"/>
        <end position="639"/>
    </location>
</feature>
<feature type="region of interest" description="Disordered" evidence="2">
    <location>
        <begin position="104"/>
        <end position="151"/>
    </location>
</feature>
<dbReference type="OrthoDB" id="6252103at2759"/>
<feature type="compositionally biased region" description="Low complexity" evidence="2">
    <location>
        <begin position="1081"/>
        <end position="1091"/>
    </location>
</feature>
<evidence type="ECO:0000313" key="3">
    <source>
        <dbReference type="EMBL" id="KAF4314363.1"/>
    </source>
</evidence>
<dbReference type="InterPro" id="IPR052779">
    <property type="entry name" value="WDR62"/>
</dbReference>
<feature type="region of interest" description="Disordered" evidence="2">
    <location>
        <begin position="383"/>
        <end position="412"/>
    </location>
</feature>
<sequence length="1091" mass="116394">MSHSPLHQTVMNPAFRLTPASSPFSKSGPLRPIPSRPSRSDHMLSLRQVVGSTISSANAFDSLPNDRQVAFTAGAAAVVATIDDCHNVSQRFFRAHPTTEAINTASSAYGTPASDSRSRGAASSRDAGVGASSHGSAGADWANSPGGKSSSAKDRIKAASCVAFSKDGKYIAVGETGYKPRVLVFSTAPDAAQDTPITTISEHNFGVRCVSFSPDSKYLASLGAANDGFLYIWSLNPRTGAATLHASNRCTNHINKMAWLGNSLVLVGTRHAKVWRVDEAEHHQQSKPKHREDNVTLPGRNCILGSLVEQNFTSIVTVSDTKAFVSTEKGDICLLDDSDRAQRLFKVASADFGVTALAADSNGLLHIAGLNGDMSTMEVSKLVDAAPPPSPTSRDESPPGSPPRSPTSPKFHHDTPYIIAMAPIRDLVVSVDSRRAIRLLEVGTDGDASTNKVVQQLPAQGDGVLGVHSLPLSNTFDASFVTWSADGMVKFWTPDGTAKGDIKVPLEQLDSIDEANELRTIEPSPHVDFIATGDKYGVLSIIDGKTAKSTYSLKAHGSEITDIEIHEGETTFIVTSARDRTVQVFQKNGDTLDLVQTLDEHVGAVTGVLFSKDGSHLLSCSADRTVVVRDFMTREEDGNVLKAFLIARTITLKSTPVSMVFDVENSNILVVSTIDRQVHKYDVTTGQPVSCFKSADPEGGEAVVLSDLVHFTNVKGQGIIAGVSSTDKSVRIYEENGNLLGRDWGHTEGVTDIALISLNGGDGGAGQKALVTVAVDGTIFVWNLDFKPLSRANSYDVAKNMDLAGVTTPNKDLLSSRPPIRRVLSQSEIAKYQRSGDDEASTPTGGRSPTGSLRKKSSKLSLHGGSAPKLDPSPVSKENHHPLHGTSSRKQMRSNRSPSPPSPTVKHAHAASSPKVSAPHHSPKGSHHNLRRPSFGSSRPKTRSNQNLRESAGLSAAAEQLSKSLRLFRKKLGTSQDKLPAEAAKELERELRITSSAVGEKAKDLKASSESKADVKASSESKAEAIDEAAMAKLLEQYSERLVELLDRRIDKSVQKHVRQLSQGSGASLSGRRDSDEVVTAEAAAGEGDSD</sequence>
<dbReference type="AlphaFoldDB" id="A0A8H4J9C3"/>
<keyword evidence="3" id="KW-0808">Transferase</keyword>
<dbReference type="Pfam" id="PF00400">
    <property type="entry name" value="WD40"/>
    <property type="match status" value="3"/>
</dbReference>
<keyword evidence="3" id="KW-0418">Kinase</keyword>
<name>A0A8H4J9C3_9PEZI</name>
<feature type="compositionally biased region" description="Polar residues" evidence="2">
    <location>
        <begin position="841"/>
        <end position="850"/>
    </location>
</feature>
<reference evidence="3" key="1">
    <citation type="submission" date="2020-04" db="EMBL/GenBank/DDBJ databases">
        <title>Genome Assembly and Annotation of Botryosphaeria dothidea sdau 11-99, a Latent Pathogen of Apple Fruit Ring Rot in China.</title>
        <authorList>
            <person name="Yu C."/>
            <person name="Diao Y."/>
            <person name="Lu Q."/>
            <person name="Zhao J."/>
            <person name="Cui S."/>
            <person name="Peng C."/>
            <person name="He B."/>
            <person name="Liu H."/>
        </authorList>
    </citation>
    <scope>NUCLEOTIDE SEQUENCE [LARGE SCALE GENOMIC DNA]</scope>
    <source>
        <strain evidence="3">Sdau11-99</strain>
    </source>
</reference>
<proteinExistence type="predicted"/>
<feature type="region of interest" description="Disordered" evidence="2">
    <location>
        <begin position="1"/>
        <end position="40"/>
    </location>
</feature>
<gene>
    <name evidence="3" type="ORF">GTA08_BOTSDO00741</name>
</gene>
<keyword evidence="4" id="KW-1185">Reference proteome</keyword>
<organism evidence="3 4">
    <name type="scientific">Botryosphaeria dothidea</name>
    <dbReference type="NCBI Taxonomy" id="55169"/>
    <lineage>
        <taxon>Eukaryota</taxon>
        <taxon>Fungi</taxon>
        <taxon>Dikarya</taxon>
        <taxon>Ascomycota</taxon>
        <taxon>Pezizomycotina</taxon>
        <taxon>Dothideomycetes</taxon>
        <taxon>Dothideomycetes incertae sedis</taxon>
        <taxon>Botryosphaeriales</taxon>
        <taxon>Botryosphaeriaceae</taxon>
        <taxon>Botryosphaeria</taxon>
    </lineage>
</organism>
<evidence type="ECO:0000256" key="1">
    <source>
        <dbReference type="PROSITE-ProRule" id="PRU00221"/>
    </source>
</evidence>
<dbReference type="SUPFAM" id="SSF50978">
    <property type="entry name" value="WD40 repeat-like"/>
    <property type="match status" value="1"/>
</dbReference>
<dbReference type="SUPFAM" id="SSF75011">
    <property type="entry name" value="3-carboxy-cis,cis-mucoante lactonizing enzyme"/>
    <property type="match status" value="1"/>
</dbReference>
<dbReference type="PANTHER" id="PTHR45589:SF1">
    <property type="entry name" value="WD REPEAT DOMAIN 62, ISOFORM G"/>
    <property type="match status" value="1"/>
</dbReference>
<feature type="region of interest" description="Disordered" evidence="2">
    <location>
        <begin position="994"/>
        <end position="1022"/>
    </location>
</feature>
<feature type="compositionally biased region" description="Basic residues" evidence="2">
    <location>
        <begin position="921"/>
        <end position="931"/>
    </location>
</feature>
<feature type="compositionally biased region" description="Low complexity" evidence="2">
    <location>
        <begin position="1060"/>
        <end position="1070"/>
    </location>
</feature>
<dbReference type="Gene3D" id="2.130.10.10">
    <property type="entry name" value="YVTN repeat-like/Quinoprotein amine dehydrogenase"/>
    <property type="match status" value="3"/>
</dbReference>
<dbReference type="InterPro" id="IPR001680">
    <property type="entry name" value="WD40_rpt"/>
</dbReference>
<dbReference type="Proteomes" id="UP000572817">
    <property type="component" value="Unassembled WGS sequence"/>
</dbReference>
<dbReference type="InterPro" id="IPR015943">
    <property type="entry name" value="WD40/YVTN_repeat-like_dom_sf"/>
</dbReference>
<evidence type="ECO:0000256" key="2">
    <source>
        <dbReference type="SAM" id="MobiDB-lite"/>
    </source>
</evidence>
<dbReference type="InterPro" id="IPR011047">
    <property type="entry name" value="Quinoprotein_ADH-like_sf"/>
</dbReference>
<feature type="compositionally biased region" description="Polar residues" evidence="2">
    <location>
        <begin position="1"/>
        <end position="11"/>
    </location>
</feature>
<dbReference type="SUPFAM" id="SSF50998">
    <property type="entry name" value="Quinoprotein alcohol dehydrogenase-like"/>
    <property type="match status" value="1"/>
</dbReference>
<evidence type="ECO:0000313" key="4">
    <source>
        <dbReference type="Proteomes" id="UP000572817"/>
    </source>
</evidence>
<dbReference type="PROSITE" id="PS50082">
    <property type="entry name" value="WD_REPEATS_2"/>
    <property type="match status" value="1"/>
</dbReference>
<feature type="compositionally biased region" description="Low complexity" evidence="2">
    <location>
        <begin position="113"/>
        <end position="139"/>
    </location>
</feature>
<feature type="compositionally biased region" description="Polar residues" evidence="2">
    <location>
        <begin position="935"/>
        <end position="949"/>
    </location>
</feature>
<comment type="caution">
    <text evidence="3">The sequence shown here is derived from an EMBL/GenBank/DDBJ whole genome shotgun (WGS) entry which is preliminary data.</text>
</comment>
<feature type="region of interest" description="Disordered" evidence="2">
    <location>
        <begin position="831"/>
        <end position="958"/>
    </location>
</feature>
<keyword evidence="1" id="KW-0853">WD repeat</keyword>
<protein>
    <submittedName>
        <fullName evidence="3">Mitogen-activated protein kinase-binding protein 1</fullName>
    </submittedName>
</protein>
<dbReference type="SMART" id="SM00320">
    <property type="entry name" value="WD40"/>
    <property type="match status" value="6"/>
</dbReference>
<dbReference type="InterPro" id="IPR036322">
    <property type="entry name" value="WD40_repeat_dom_sf"/>
</dbReference>
<feature type="region of interest" description="Disordered" evidence="2">
    <location>
        <begin position="1056"/>
        <end position="1091"/>
    </location>
</feature>
<dbReference type="GO" id="GO:0016301">
    <property type="term" value="F:kinase activity"/>
    <property type="evidence" value="ECO:0007669"/>
    <property type="project" value="UniProtKB-KW"/>
</dbReference>
<feature type="compositionally biased region" description="Basic and acidic residues" evidence="2">
    <location>
        <begin position="1000"/>
        <end position="1022"/>
    </location>
</feature>
<dbReference type="PANTHER" id="PTHR45589">
    <property type="entry name" value="WD REPEAT DOMAIN 62, ISOFORM G"/>
    <property type="match status" value="1"/>
</dbReference>
<dbReference type="EMBL" id="WWBZ02000001">
    <property type="protein sequence ID" value="KAF4314363.1"/>
    <property type="molecule type" value="Genomic_DNA"/>
</dbReference>
<accession>A0A8H4J9C3</accession>